<dbReference type="AlphaFoldDB" id="A0AA42HUS1"/>
<feature type="transmembrane region" description="Helical" evidence="2">
    <location>
        <begin position="437"/>
        <end position="464"/>
    </location>
</feature>
<feature type="transmembrane region" description="Helical" evidence="2">
    <location>
        <begin position="396"/>
        <end position="417"/>
    </location>
</feature>
<dbReference type="Pfam" id="PF03929">
    <property type="entry name" value="PepSY_TM"/>
    <property type="match status" value="1"/>
</dbReference>
<evidence type="ECO:0000313" key="4">
    <source>
        <dbReference type="Proteomes" id="UP001158297"/>
    </source>
</evidence>
<accession>A0AA42HUS1</accession>
<dbReference type="PANTHER" id="PTHR34219:SF1">
    <property type="entry name" value="PEPSY DOMAIN-CONTAINING PROTEIN"/>
    <property type="match status" value="1"/>
</dbReference>
<feature type="transmembrane region" description="Helical" evidence="2">
    <location>
        <begin position="197"/>
        <end position="218"/>
    </location>
</feature>
<name>A0AA42HUS1_9BURK</name>
<comment type="caution">
    <text evidence="3">The sequence shown here is derived from an EMBL/GenBank/DDBJ whole genome shotgun (WGS) entry which is preliminary data.</text>
</comment>
<evidence type="ECO:0000256" key="1">
    <source>
        <dbReference type="SAM" id="MobiDB-lite"/>
    </source>
</evidence>
<feature type="region of interest" description="Disordered" evidence="1">
    <location>
        <begin position="268"/>
        <end position="300"/>
    </location>
</feature>
<protein>
    <submittedName>
        <fullName evidence="3">PepSY domain-containing protein</fullName>
    </submittedName>
</protein>
<proteinExistence type="predicted"/>
<dbReference type="Proteomes" id="UP001158297">
    <property type="component" value="Unassembled WGS sequence"/>
</dbReference>
<keyword evidence="2" id="KW-0812">Transmembrane</keyword>
<sequence>MTPPSPAPANPAARPRIHTDVYRAVWRWHFYAGLLVLPFLIWLAVTGGLFVFKDTIDDAFHRELRFASTSTQPIQPSSQLIAAALNAHPGSFVKYTGPATPERTAEVGIATAQGRLLVYVAPREGTVRGALPEGGSVAWTIRKLHSLKYFGSIARGAIEIAAGWAILLVLTGLYLWWPRGRTQGVVTVRGTPTQRVFWRDLHAVTGLFVGAALLLLAITGMPWSVFWGAKANELANGHNFGYPAGVRVQVPMSQARLSDHTTTAWSLQQAQIPQSAPAPADQDAHAGHAGHAAAMPASPAPTPADGALGWDAAIAIFDRLGIAQGYTVQPPKGPTGVYSASIYPHDLDQQRVIHIDQYSGLPLVDMRYQDYGPLGRWLEWGINVHLGQEFGVLNQVVLVVACLAIVLLCVSAGTMWWKRRPAKGWGVPPQPQDARSLWGVTALLAVGGVLFPLVGASLLVIALLDRWLCRPAQPAA</sequence>
<keyword evidence="2" id="KW-1133">Transmembrane helix</keyword>
<organism evidence="3 4">
    <name type="scientific">Comamonas aquatica</name>
    <dbReference type="NCBI Taxonomy" id="225991"/>
    <lineage>
        <taxon>Bacteria</taxon>
        <taxon>Pseudomonadati</taxon>
        <taxon>Pseudomonadota</taxon>
        <taxon>Betaproteobacteria</taxon>
        <taxon>Burkholderiales</taxon>
        <taxon>Comamonadaceae</taxon>
        <taxon>Comamonas</taxon>
    </lineage>
</organism>
<feature type="transmembrane region" description="Helical" evidence="2">
    <location>
        <begin position="28"/>
        <end position="52"/>
    </location>
</feature>
<keyword evidence="2" id="KW-0472">Membrane</keyword>
<feature type="compositionally biased region" description="Low complexity" evidence="1">
    <location>
        <begin position="268"/>
        <end position="297"/>
    </location>
</feature>
<dbReference type="InterPro" id="IPR005625">
    <property type="entry name" value="PepSY-ass_TM"/>
</dbReference>
<feature type="transmembrane region" description="Helical" evidence="2">
    <location>
        <begin position="156"/>
        <end position="177"/>
    </location>
</feature>
<dbReference type="RefSeq" id="WP_279848892.1">
    <property type="nucleotide sequence ID" value="NZ_JAOCET010000001.1"/>
</dbReference>
<evidence type="ECO:0000313" key="3">
    <source>
        <dbReference type="EMBL" id="MDH0364568.1"/>
    </source>
</evidence>
<gene>
    <name evidence="3" type="ORF">N7330_16135</name>
</gene>
<dbReference type="EMBL" id="JAODZU010000022">
    <property type="protein sequence ID" value="MDH0364568.1"/>
    <property type="molecule type" value="Genomic_DNA"/>
</dbReference>
<evidence type="ECO:0000256" key="2">
    <source>
        <dbReference type="SAM" id="Phobius"/>
    </source>
</evidence>
<dbReference type="PANTHER" id="PTHR34219">
    <property type="entry name" value="IRON-REGULATED INNER MEMBRANE PROTEIN-RELATED"/>
    <property type="match status" value="1"/>
</dbReference>
<reference evidence="3" key="1">
    <citation type="submission" date="2022-09" db="EMBL/GenBank/DDBJ databases">
        <title>Intensive care unit water sources are persistently colonized with multi-drug resistant bacteria and are the site of extensive horizontal gene transfer of antibiotic resistance genes.</title>
        <authorList>
            <person name="Diorio-Toth L."/>
        </authorList>
    </citation>
    <scope>NUCLEOTIDE SEQUENCE</scope>
    <source>
        <strain evidence="3">GD04130</strain>
    </source>
</reference>